<evidence type="ECO:0000313" key="10">
    <source>
        <dbReference type="EMBL" id="WFR97645.1"/>
    </source>
</evidence>
<evidence type="ECO:0000259" key="9">
    <source>
        <dbReference type="PROSITE" id="PS52029"/>
    </source>
</evidence>
<dbReference type="Gene3D" id="2.40.440.10">
    <property type="entry name" value="L,D-transpeptidase catalytic domain-like"/>
    <property type="match status" value="1"/>
</dbReference>
<feature type="chain" id="PRO_5042197956" evidence="8">
    <location>
        <begin position="26"/>
        <end position="504"/>
    </location>
</feature>
<feature type="domain" description="L,D-TPase catalytic" evidence="9">
    <location>
        <begin position="274"/>
        <end position="442"/>
    </location>
</feature>
<geneLocation type="plasmid" evidence="10 11">
    <name>pRt1078</name>
</geneLocation>
<evidence type="ECO:0000313" key="11">
    <source>
        <dbReference type="Proteomes" id="UP000249499"/>
    </source>
</evidence>
<keyword evidence="3" id="KW-0808">Transferase</keyword>
<dbReference type="InterPro" id="IPR005490">
    <property type="entry name" value="LD_TPept_cat_dom"/>
</dbReference>
<sequence>MQRFPIPCAALSLLSSLLLTGPTVAAPTNPAKPPSTTQGDATQVAAVYPAPARRVARIAPQIETSALAALFDPVAAGQAKVFHEMAELQVPMNIDIADTVEAYYSQPKAKLIWVDGKGPTLKAAQAISLMKQAGDWGLSPEDYSLPATFEALPAGSDERTKALALFEVSLSSKMLMFLQDNFRGRIDPNQLSHYYDFKRKPVDLKATLAQLSTLPELMPVFERLLPGNPKFTQLALELHFLRTSEQRPDTSTDINKVIVAMEEIRWLPQQFPQRYVFINQPAYMTYYNENDATALSMKAVIGQQDHQTNFFEGSIKTVEFNPDWGVPQSIIHNEMLPHLKRHPAYLDKEGYVVSVKGKQMPSAKVDWSQPLENISVVQPPGPDNALGQLKILFPNAHAIYMHDTPARGKFASQDRMFSHGCVRLENPRAMAAAVLNQPVDFVSQQIQGGEKKDMPVPEQIPVFVAYFTAWPNTQGTVEYFDDIYGRDAQTLTAMSATTASRTQP</sequence>
<accession>A0AAF1KTU3</accession>
<keyword evidence="10" id="KW-0614">Plasmid</keyword>
<dbReference type="GO" id="GO:0008360">
    <property type="term" value="P:regulation of cell shape"/>
    <property type="evidence" value="ECO:0007669"/>
    <property type="project" value="UniProtKB-UniRule"/>
</dbReference>
<dbReference type="CDD" id="cd16913">
    <property type="entry name" value="YkuD_like"/>
    <property type="match status" value="1"/>
</dbReference>
<dbReference type="Pfam" id="PF20142">
    <property type="entry name" value="Scaffold"/>
    <property type="match status" value="1"/>
</dbReference>
<evidence type="ECO:0000256" key="8">
    <source>
        <dbReference type="SAM" id="SignalP"/>
    </source>
</evidence>
<evidence type="ECO:0000256" key="1">
    <source>
        <dbReference type="ARBA" id="ARBA00004752"/>
    </source>
</evidence>
<feature type="active site" description="Proton donor/acceptor" evidence="7">
    <location>
        <position position="402"/>
    </location>
</feature>
<dbReference type="SUPFAM" id="SSF141523">
    <property type="entry name" value="L,D-transpeptidase catalytic domain-like"/>
    <property type="match status" value="1"/>
</dbReference>
<keyword evidence="5 7" id="KW-0573">Peptidoglycan synthesis</keyword>
<protein>
    <submittedName>
        <fullName evidence="10">L,D-transpeptidase family protein</fullName>
    </submittedName>
</protein>
<dbReference type="PANTHER" id="PTHR41533">
    <property type="entry name" value="L,D-TRANSPEPTIDASE HI_1667-RELATED"/>
    <property type="match status" value="1"/>
</dbReference>
<dbReference type="GO" id="GO:0009252">
    <property type="term" value="P:peptidoglycan biosynthetic process"/>
    <property type="evidence" value="ECO:0007669"/>
    <property type="project" value="UniProtKB-KW"/>
</dbReference>
<dbReference type="GO" id="GO:0016740">
    <property type="term" value="F:transferase activity"/>
    <property type="evidence" value="ECO:0007669"/>
    <property type="project" value="UniProtKB-KW"/>
</dbReference>
<evidence type="ECO:0000256" key="4">
    <source>
        <dbReference type="ARBA" id="ARBA00022960"/>
    </source>
</evidence>
<dbReference type="GO" id="GO:0004180">
    <property type="term" value="F:carboxypeptidase activity"/>
    <property type="evidence" value="ECO:0007669"/>
    <property type="project" value="UniProtKB-ARBA"/>
</dbReference>
<evidence type="ECO:0000256" key="6">
    <source>
        <dbReference type="ARBA" id="ARBA00023316"/>
    </source>
</evidence>
<proteinExistence type="inferred from homology"/>
<dbReference type="Pfam" id="PF03734">
    <property type="entry name" value="YkuD"/>
    <property type="match status" value="1"/>
</dbReference>
<comment type="similarity">
    <text evidence="2">Belongs to the YkuD family.</text>
</comment>
<dbReference type="EMBL" id="CP117256">
    <property type="protein sequence ID" value="WFR97645.1"/>
    <property type="molecule type" value="Genomic_DNA"/>
</dbReference>
<feature type="signal peptide" evidence="8">
    <location>
        <begin position="1"/>
        <end position="25"/>
    </location>
</feature>
<dbReference type="RefSeq" id="WP_111219123.1">
    <property type="nucleotide sequence ID" value="NZ_CP117256.1"/>
</dbReference>
<dbReference type="InterPro" id="IPR045380">
    <property type="entry name" value="LD_TPept_scaffold_dom"/>
</dbReference>
<keyword evidence="8" id="KW-0732">Signal</keyword>
<dbReference type="KEGG" id="rtu:PR017_20880"/>
<evidence type="ECO:0000256" key="7">
    <source>
        <dbReference type="PROSITE-ProRule" id="PRU01373"/>
    </source>
</evidence>
<dbReference type="GO" id="GO:0071555">
    <property type="term" value="P:cell wall organization"/>
    <property type="evidence" value="ECO:0007669"/>
    <property type="project" value="UniProtKB-UniRule"/>
</dbReference>
<keyword evidence="11" id="KW-1185">Reference proteome</keyword>
<dbReference type="InterPro" id="IPR038063">
    <property type="entry name" value="Transpep_catalytic_dom"/>
</dbReference>
<evidence type="ECO:0000256" key="5">
    <source>
        <dbReference type="ARBA" id="ARBA00022984"/>
    </source>
</evidence>
<dbReference type="PANTHER" id="PTHR41533:SF2">
    <property type="entry name" value="BLR7131 PROTEIN"/>
    <property type="match status" value="1"/>
</dbReference>
<comment type="pathway">
    <text evidence="1 7">Cell wall biogenesis; peptidoglycan biosynthesis.</text>
</comment>
<name>A0AAF1KTU3_9HYPH</name>
<organism evidence="10 11">
    <name type="scientific">Rhizobium tumorigenes</name>
    <dbReference type="NCBI Taxonomy" id="2041385"/>
    <lineage>
        <taxon>Bacteria</taxon>
        <taxon>Pseudomonadati</taxon>
        <taxon>Pseudomonadota</taxon>
        <taxon>Alphaproteobacteria</taxon>
        <taxon>Hyphomicrobiales</taxon>
        <taxon>Rhizobiaceae</taxon>
        <taxon>Rhizobium/Agrobacterium group</taxon>
        <taxon>Rhizobium</taxon>
    </lineage>
</organism>
<feature type="active site" description="Nucleophile" evidence="7">
    <location>
        <position position="421"/>
    </location>
</feature>
<dbReference type="AlphaFoldDB" id="A0AAF1KTU3"/>
<dbReference type="Proteomes" id="UP000249499">
    <property type="component" value="Plasmid pRt1078"/>
</dbReference>
<keyword evidence="4 7" id="KW-0133">Cell shape</keyword>
<dbReference type="PROSITE" id="PS52029">
    <property type="entry name" value="LD_TPASE"/>
    <property type="match status" value="1"/>
</dbReference>
<reference evidence="11" key="2">
    <citation type="journal article" date="2023" name="MicrobiologyOpen">
        <title>Genomics of the tumorigenes clade of the family Rhizobiaceae and description of Rhizobium rhododendri sp. nov.</title>
        <authorList>
            <person name="Kuzmanovic N."/>
            <person name="diCenzo G.C."/>
            <person name="Bunk B."/>
            <person name="Sproeer C."/>
            <person name="Fruehling A."/>
            <person name="Neumann-Schaal M."/>
            <person name="Overmann J."/>
            <person name="Smalla K."/>
        </authorList>
    </citation>
    <scope>NUCLEOTIDE SEQUENCE [LARGE SCALE GENOMIC DNA]</scope>
    <source>
        <strain evidence="11">1078</strain>
        <plasmid evidence="11">pRt1078</plasmid>
    </source>
</reference>
<reference evidence="10 11" key="1">
    <citation type="journal article" date="2018" name="Sci. Rep.">
        <title>Rhizobium tumorigenes sp. nov., a novel plant tumorigenic bacterium isolated from cane gall tumors on thornless blackberry.</title>
        <authorList>
            <person name="Kuzmanovi N."/>
            <person name="Smalla K."/>
            <person name="Gronow S."/>
            <person name="PuBawska J."/>
        </authorList>
    </citation>
    <scope>NUCLEOTIDE SEQUENCE [LARGE SCALE GENOMIC DNA]</scope>
    <source>
        <strain evidence="10 11">1078</strain>
    </source>
</reference>
<keyword evidence="6 7" id="KW-0961">Cell wall biogenesis/degradation</keyword>
<dbReference type="InterPro" id="IPR052905">
    <property type="entry name" value="LD-transpeptidase_YkuD-like"/>
</dbReference>
<evidence type="ECO:0000256" key="3">
    <source>
        <dbReference type="ARBA" id="ARBA00022679"/>
    </source>
</evidence>
<evidence type="ECO:0000256" key="2">
    <source>
        <dbReference type="ARBA" id="ARBA00005992"/>
    </source>
</evidence>
<gene>
    <name evidence="10" type="ORF">PR017_20880</name>
</gene>